<feature type="region of interest" description="Disordered" evidence="1">
    <location>
        <begin position="78"/>
        <end position="128"/>
    </location>
</feature>
<reference evidence="2" key="1">
    <citation type="journal article" date="2023" name="Science">
        <title>Genome structures resolve the early diversification of teleost fishes.</title>
        <authorList>
            <person name="Parey E."/>
            <person name="Louis A."/>
            <person name="Montfort J."/>
            <person name="Bouchez O."/>
            <person name="Roques C."/>
            <person name="Iampietro C."/>
            <person name="Lluch J."/>
            <person name="Castinel A."/>
            <person name="Donnadieu C."/>
            <person name="Desvignes T."/>
            <person name="Floi Bucao C."/>
            <person name="Jouanno E."/>
            <person name="Wen M."/>
            <person name="Mejri S."/>
            <person name="Dirks R."/>
            <person name="Jansen H."/>
            <person name="Henkel C."/>
            <person name="Chen W.J."/>
            <person name="Zahm M."/>
            <person name="Cabau C."/>
            <person name="Klopp C."/>
            <person name="Thompson A.W."/>
            <person name="Robinson-Rechavi M."/>
            <person name="Braasch I."/>
            <person name="Lecointre G."/>
            <person name="Bobe J."/>
            <person name="Postlethwait J.H."/>
            <person name="Berthelot C."/>
            <person name="Roest Crollius H."/>
            <person name="Guiguen Y."/>
        </authorList>
    </citation>
    <scope>NUCLEOTIDE SEQUENCE</scope>
    <source>
        <strain evidence="2">NC1722</strain>
    </source>
</reference>
<dbReference type="Proteomes" id="UP001221898">
    <property type="component" value="Unassembled WGS sequence"/>
</dbReference>
<organism evidence="2 3">
    <name type="scientific">Aldrovandia affinis</name>
    <dbReference type="NCBI Taxonomy" id="143900"/>
    <lineage>
        <taxon>Eukaryota</taxon>
        <taxon>Metazoa</taxon>
        <taxon>Chordata</taxon>
        <taxon>Craniata</taxon>
        <taxon>Vertebrata</taxon>
        <taxon>Euteleostomi</taxon>
        <taxon>Actinopterygii</taxon>
        <taxon>Neopterygii</taxon>
        <taxon>Teleostei</taxon>
        <taxon>Notacanthiformes</taxon>
        <taxon>Halosauridae</taxon>
        <taxon>Aldrovandia</taxon>
    </lineage>
</organism>
<protein>
    <submittedName>
        <fullName evidence="2">Uncharacterized protein</fullName>
    </submittedName>
</protein>
<proteinExistence type="predicted"/>
<gene>
    <name evidence="2" type="ORF">AAFF_G00380320</name>
</gene>
<dbReference type="EMBL" id="JAINUG010000007">
    <property type="protein sequence ID" value="KAJ8416010.1"/>
    <property type="molecule type" value="Genomic_DNA"/>
</dbReference>
<sequence>MNQLYPQVETDLLHKMVQEEELGWLDKIAKLTENIHGHIQLTKNIIEETNKDLEKTDKLFENQMQGIEEQYKASLKLVSDQQRENEEHEDIPDHASGYRGNHPQPAFKHYPITRQHKPRPDPPQKAEH</sequence>
<comment type="caution">
    <text evidence="2">The sequence shown here is derived from an EMBL/GenBank/DDBJ whole genome shotgun (WGS) entry which is preliminary data.</text>
</comment>
<dbReference type="AlphaFoldDB" id="A0AAD7X0Q6"/>
<feature type="compositionally biased region" description="Basic and acidic residues" evidence="1">
    <location>
        <begin position="118"/>
        <end position="128"/>
    </location>
</feature>
<keyword evidence="3" id="KW-1185">Reference proteome</keyword>
<evidence type="ECO:0000256" key="1">
    <source>
        <dbReference type="SAM" id="MobiDB-lite"/>
    </source>
</evidence>
<name>A0AAD7X0Q6_9TELE</name>
<evidence type="ECO:0000313" key="2">
    <source>
        <dbReference type="EMBL" id="KAJ8416010.1"/>
    </source>
</evidence>
<evidence type="ECO:0000313" key="3">
    <source>
        <dbReference type="Proteomes" id="UP001221898"/>
    </source>
</evidence>
<accession>A0AAD7X0Q6</accession>